<evidence type="ECO:0000313" key="2">
    <source>
        <dbReference type="EMBL" id="SHJ10525.1"/>
    </source>
</evidence>
<proteinExistence type="predicted"/>
<sequence length="211" mass="22811">MERILIAGANGAVGKKIVKILEHSPLYTPVAMIRKNDQKEQFERRNIATVLADLEGDISGVTTGIDKVIFAAGSGGKKVVTVDQEGAKKLIDQSSETGVKKFIMLSSMGADSPQDADRLKEYLLAKHNADEHLKNSNVNFTIVRPGSLTDKSGTGRIVLDKKLKESGKISREDVAQALVESLPSNVANNVIFEILEGDHLIASEIAKTKTM</sequence>
<dbReference type="InterPro" id="IPR036291">
    <property type="entry name" value="NAD(P)-bd_dom_sf"/>
</dbReference>
<feature type="domain" description="NAD(P)-binding" evidence="1">
    <location>
        <begin position="8"/>
        <end position="182"/>
    </location>
</feature>
<evidence type="ECO:0000313" key="3">
    <source>
        <dbReference type="Proteomes" id="UP000184432"/>
    </source>
</evidence>
<dbReference type="PANTHER" id="PTHR15020:SF50">
    <property type="entry name" value="UPF0659 PROTEIN YMR090W"/>
    <property type="match status" value="1"/>
</dbReference>
<dbReference type="AlphaFoldDB" id="A0A1M6GKS3"/>
<protein>
    <submittedName>
        <fullName evidence="2">Uncharacterized conserved protein YbjT, contains NAD(P)-binding and DUF2867 domains</fullName>
    </submittedName>
</protein>
<dbReference type="Proteomes" id="UP000184432">
    <property type="component" value="Unassembled WGS sequence"/>
</dbReference>
<organism evidence="2 3">
    <name type="scientific">Aquimarina spongiae</name>
    <dbReference type="NCBI Taxonomy" id="570521"/>
    <lineage>
        <taxon>Bacteria</taxon>
        <taxon>Pseudomonadati</taxon>
        <taxon>Bacteroidota</taxon>
        <taxon>Flavobacteriia</taxon>
        <taxon>Flavobacteriales</taxon>
        <taxon>Flavobacteriaceae</taxon>
        <taxon>Aquimarina</taxon>
    </lineage>
</organism>
<dbReference type="STRING" id="570521.SAMN04488508_105329"/>
<dbReference type="OrthoDB" id="9803892at2"/>
<dbReference type="RefSeq" id="WP_073316659.1">
    <property type="nucleotide sequence ID" value="NZ_FQYP01000005.1"/>
</dbReference>
<reference evidence="3" key="1">
    <citation type="submission" date="2016-11" db="EMBL/GenBank/DDBJ databases">
        <authorList>
            <person name="Varghese N."/>
            <person name="Submissions S."/>
        </authorList>
    </citation>
    <scope>NUCLEOTIDE SEQUENCE [LARGE SCALE GENOMIC DNA]</scope>
    <source>
        <strain evidence="3">DSM 22623</strain>
    </source>
</reference>
<dbReference type="InterPro" id="IPR016040">
    <property type="entry name" value="NAD(P)-bd_dom"/>
</dbReference>
<gene>
    <name evidence="2" type="ORF">SAMN04488508_105329</name>
</gene>
<dbReference type="Gene3D" id="3.40.50.720">
    <property type="entry name" value="NAD(P)-binding Rossmann-like Domain"/>
    <property type="match status" value="1"/>
</dbReference>
<dbReference type="Pfam" id="PF13460">
    <property type="entry name" value="NAD_binding_10"/>
    <property type="match status" value="1"/>
</dbReference>
<evidence type="ECO:0000259" key="1">
    <source>
        <dbReference type="Pfam" id="PF13460"/>
    </source>
</evidence>
<dbReference type="CDD" id="cd05243">
    <property type="entry name" value="SDR_a5"/>
    <property type="match status" value="1"/>
</dbReference>
<keyword evidence="3" id="KW-1185">Reference proteome</keyword>
<dbReference type="EMBL" id="FQYP01000005">
    <property type="protein sequence ID" value="SHJ10525.1"/>
    <property type="molecule type" value="Genomic_DNA"/>
</dbReference>
<name>A0A1M6GKS3_9FLAO</name>
<dbReference type="PANTHER" id="PTHR15020">
    <property type="entry name" value="FLAVIN REDUCTASE-RELATED"/>
    <property type="match status" value="1"/>
</dbReference>
<accession>A0A1M6GKS3</accession>
<dbReference type="SUPFAM" id="SSF51735">
    <property type="entry name" value="NAD(P)-binding Rossmann-fold domains"/>
    <property type="match status" value="1"/>
</dbReference>